<dbReference type="RefSeq" id="WP_238207986.1">
    <property type="nucleotide sequence ID" value="NZ_BPQE01000040.1"/>
</dbReference>
<dbReference type="InterPro" id="IPR011856">
    <property type="entry name" value="tRNA_endonuc-like_dom_sf"/>
</dbReference>
<organism evidence="1 2">
    <name type="scientific">Methylobacterium aerolatum</name>
    <dbReference type="NCBI Taxonomy" id="418708"/>
    <lineage>
        <taxon>Bacteria</taxon>
        <taxon>Pseudomonadati</taxon>
        <taxon>Pseudomonadota</taxon>
        <taxon>Alphaproteobacteria</taxon>
        <taxon>Hyphomicrobiales</taxon>
        <taxon>Methylobacteriaceae</taxon>
        <taxon>Methylobacterium</taxon>
    </lineage>
</organism>
<reference evidence="1 2" key="1">
    <citation type="submission" date="2023-07" db="EMBL/GenBank/DDBJ databases">
        <title>Genomic Encyclopedia of Type Strains, Phase IV (KMG-IV): sequencing the most valuable type-strain genomes for metagenomic binning, comparative biology and taxonomic classification.</title>
        <authorList>
            <person name="Goeker M."/>
        </authorList>
    </citation>
    <scope>NUCLEOTIDE SEQUENCE [LARGE SCALE GENOMIC DNA]</scope>
    <source>
        <strain evidence="1 2">DSM 19013</strain>
    </source>
</reference>
<keyword evidence="2" id="KW-1185">Reference proteome</keyword>
<evidence type="ECO:0008006" key="3">
    <source>
        <dbReference type="Google" id="ProtNLM"/>
    </source>
</evidence>
<evidence type="ECO:0000313" key="1">
    <source>
        <dbReference type="EMBL" id="MDQ0449928.1"/>
    </source>
</evidence>
<comment type="caution">
    <text evidence="1">The sequence shown here is derived from an EMBL/GenBank/DDBJ whole genome shotgun (WGS) entry which is preliminary data.</text>
</comment>
<dbReference type="Gene3D" id="3.40.1350.10">
    <property type="match status" value="1"/>
</dbReference>
<gene>
    <name evidence="1" type="ORF">QO012_004452</name>
</gene>
<sequence length="139" mass="15106">MIRMTAAEYLAGQQPRPRRPVEDVEGPVHRSVLALLRLRLGGAYLVQHTPNRPRSQVQGGREKAMGAVKGWPDLAVYGPGPAGPACWFAEIKPPGTSVPAYQRAIHDQLRGLGFDVRILRGIEDAEAALAAWRIPAAAR</sequence>
<name>A0ABU0I5N8_9HYPH</name>
<evidence type="ECO:0000313" key="2">
    <source>
        <dbReference type="Proteomes" id="UP001231124"/>
    </source>
</evidence>
<accession>A0ABU0I5N8</accession>
<proteinExistence type="predicted"/>
<dbReference type="Proteomes" id="UP001231124">
    <property type="component" value="Unassembled WGS sequence"/>
</dbReference>
<dbReference type="EMBL" id="JAUSVP010000020">
    <property type="protein sequence ID" value="MDQ0449928.1"/>
    <property type="molecule type" value="Genomic_DNA"/>
</dbReference>
<protein>
    <recommendedName>
        <fullName evidence="3">VRR-NUC domain-containing protein</fullName>
    </recommendedName>
</protein>